<dbReference type="Proteomes" id="UP000323410">
    <property type="component" value="Unassembled WGS sequence"/>
</dbReference>
<dbReference type="PANTHER" id="PTHR33969">
    <property type="entry name" value="SEGREGATION AND CONDENSATION PROTEIN A"/>
    <property type="match status" value="1"/>
</dbReference>
<evidence type="ECO:0000256" key="1">
    <source>
        <dbReference type="ARBA" id="ARBA00022829"/>
    </source>
</evidence>
<dbReference type="Gene3D" id="6.10.250.2410">
    <property type="match status" value="1"/>
</dbReference>
<accession>A0A5D0XQJ4</accession>
<protein>
    <recommendedName>
        <fullName evidence="2">Segregation and condensation protein A</fullName>
    </recommendedName>
</protein>
<evidence type="ECO:0000313" key="4">
    <source>
        <dbReference type="EMBL" id="TYC98717.1"/>
    </source>
</evidence>
<feature type="region of interest" description="Disordered" evidence="3">
    <location>
        <begin position="1"/>
        <end position="24"/>
    </location>
</feature>
<keyword evidence="1" id="KW-0159">Chromosome partition</keyword>
<evidence type="ECO:0000313" key="5">
    <source>
        <dbReference type="Proteomes" id="UP000323410"/>
    </source>
</evidence>
<keyword evidence="5" id="KW-1185">Reference proteome</keyword>
<organism evidence="4 5">
    <name type="scientific">Arthrobacter echini</name>
    <dbReference type="NCBI Taxonomy" id="1529066"/>
    <lineage>
        <taxon>Bacteria</taxon>
        <taxon>Bacillati</taxon>
        <taxon>Actinomycetota</taxon>
        <taxon>Actinomycetes</taxon>
        <taxon>Micrococcales</taxon>
        <taxon>Micrococcaceae</taxon>
        <taxon>Arthrobacter</taxon>
    </lineage>
</organism>
<gene>
    <name evidence="4" type="ORF">FQ377_09355</name>
</gene>
<proteinExistence type="predicted"/>
<dbReference type="EMBL" id="VSLD01000004">
    <property type="protein sequence ID" value="TYC98717.1"/>
    <property type="molecule type" value="Genomic_DNA"/>
</dbReference>
<dbReference type="Pfam" id="PF02616">
    <property type="entry name" value="SMC_ScpA"/>
    <property type="match status" value="1"/>
</dbReference>
<evidence type="ECO:0000256" key="3">
    <source>
        <dbReference type="SAM" id="MobiDB-lite"/>
    </source>
</evidence>
<reference evidence="4 5" key="1">
    <citation type="submission" date="2019-08" db="EMBL/GenBank/DDBJ databases">
        <title>Genone of Arthrobacter echini P9.</title>
        <authorList>
            <person name="Bowman J.P."/>
        </authorList>
    </citation>
    <scope>NUCLEOTIDE SEQUENCE [LARGE SCALE GENOMIC DNA]</scope>
    <source>
        <strain evidence="4 5">P9</strain>
    </source>
</reference>
<evidence type="ECO:0000256" key="2">
    <source>
        <dbReference type="ARBA" id="ARBA00044777"/>
    </source>
</evidence>
<dbReference type="OrthoDB" id="9811016at2"/>
<dbReference type="AlphaFoldDB" id="A0A5D0XQJ4"/>
<dbReference type="PANTHER" id="PTHR33969:SF2">
    <property type="entry name" value="SEGREGATION AND CONDENSATION PROTEIN A"/>
    <property type="match status" value="1"/>
</dbReference>
<dbReference type="GO" id="GO:0007059">
    <property type="term" value="P:chromosome segregation"/>
    <property type="evidence" value="ECO:0007669"/>
    <property type="project" value="UniProtKB-KW"/>
</dbReference>
<comment type="caution">
    <text evidence="4">The sequence shown here is derived from an EMBL/GenBank/DDBJ whole genome shotgun (WGS) entry which is preliminary data.</text>
</comment>
<sequence>MESSGESGGDLASTPNDAPAPGPRTASSVFAVQLTNFSGPFDLLLTLISRRELDVTEIALAEVTDEFIAHIRHLQAVEGQWKLDEASEFLVVAATLLDLKAAKLLPAGTGVVEDEGDVALLEARDLLFARLLQYRAFKEMARELFHRLEEEAGRHPRDAPPEPEVLALLPELRWQSTAAEFAALAARVLAPRGEKPAAVETGHLVSAQVSIGEQSAVLADLLQLNGTMTFGQLTLDSTSAAVLVARFLALLDLFRDGSVSFDQAAPLAELRVSWRTDDA</sequence>
<name>A0A5D0XQJ4_9MICC</name>
<dbReference type="InterPro" id="IPR003768">
    <property type="entry name" value="ScpA"/>
</dbReference>